<accession>A0A6P3XG12</accession>
<dbReference type="CTD" id="65993"/>
<dbReference type="OrthoDB" id="16434at2759"/>
<dbReference type="RefSeq" id="XP_014477360.1">
    <property type="nucleotide sequence ID" value="XM_014621874.1"/>
</dbReference>
<sequence>MPIKLIGRATNCKGKPLWEILANLRNFGVGRIVLRSILQRYPEPCYMKILKVAAMPPTNEPYTDRKVIVLADVVFRGMKESTPMQLDNTTYKADFVLVPKDQEHLYTGVTVPPAEKRVLPRTMEFPPLYLQMLMRDIKAKGIAEPAKQPQLNIVYNTSCMSVKNYRIAEEDETAASITYGLNKSSVFYPKTEASEPS</sequence>
<evidence type="ECO:0000313" key="1">
    <source>
        <dbReference type="Proteomes" id="UP000515204"/>
    </source>
</evidence>
<protein>
    <submittedName>
        <fullName evidence="2">Uncharacterized protein LOC106745884</fullName>
    </submittedName>
</protein>
<dbReference type="GO" id="GO:0003735">
    <property type="term" value="F:structural constituent of ribosome"/>
    <property type="evidence" value="ECO:0007669"/>
    <property type="project" value="InterPro"/>
</dbReference>
<organism evidence="1 2">
    <name type="scientific">Dinoponera quadriceps</name>
    <name type="common">South American ant</name>
    <dbReference type="NCBI Taxonomy" id="609295"/>
    <lineage>
        <taxon>Eukaryota</taxon>
        <taxon>Metazoa</taxon>
        <taxon>Ecdysozoa</taxon>
        <taxon>Arthropoda</taxon>
        <taxon>Hexapoda</taxon>
        <taxon>Insecta</taxon>
        <taxon>Pterygota</taxon>
        <taxon>Neoptera</taxon>
        <taxon>Endopterygota</taxon>
        <taxon>Hymenoptera</taxon>
        <taxon>Apocrita</taxon>
        <taxon>Aculeata</taxon>
        <taxon>Formicoidea</taxon>
        <taxon>Formicidae</taxon>
        <taxon>Ponerinae</taxon>
        <taxon>Ponerini</taxon>
        <taxon>Dinoponera</taxon>
    </lineage>
</organism>
<dbReference type="InterPro" id="IPR032053">
    <property type="entry name" value="Ribosomal_mS34"/>
</dbReference>
<dbReference type="PANTHER" id="PTHR28589:SF1">
    <property type="entry name" value="SMALL RIBOSOMAL SUBUNIT PROTEIN MS34"/>
    <property type="match status" value="1"/>
</dbReference>
<keyword evidence="1" id="KW-1185">Reference proteome</keyword>
<gene>
    <name evidence="2" type="primary">LOC106745884</name>
</gene>
<dbReference type="KEGG" id="dqu:106745884"/>
<dbReference type="PANTHER" id="PTHR28589">
    <property type="entry name" value="28S RIBOSOMAL PROTEIN S34, MITOCHONDRIAL"/>
    <property type="match status" value="1"/>
</dbReference>
<dbReference type="Proteomes" id="UP000515204">
    <property type="component" value="Unplaced"/>
</dbReference>
<proteinExistence type="predicted"/>
<dbReference type="AlphaFoldDB" id="A0A6P3XG12"/>
<evidence type="ECO:0000313" key="2">
    <source>
        <dbReference type="RefSeq" id="XP_014477360.1"/>
    </source>
</evidence>
<name>A0A6P3XG12_DINQU</name>
<dbReference type="Pfam" id="PF16053">
    <property type="entry name" value="MRP-S34"/>
    <property type="match status" value="1"/>
</dbReference>
<dbReference type="GO" id="GO:0005739">
    <property type="term" value="C:mitochondrion"/>
    <property type="evidence" value="ECO:0007669"/>
    <property type="project" value="InterPro"/>
</dbReference>
<reference evidence="2" key="1">
    <citation type="submission" date="2025-08" db="UniProtKB">
        <authorList>
            <consortium name="RefSeq"/>
        </authorList>
    </citation>
    <scope>IDENTIFICATION</scope>
</reference>
<dbReference type="GeneID" id="106745884"/>